<sequence length="262" mass="30745">MDYIEQLGQSEWNSKRDKILLRDCNTCQHCNNNKVIQGAQVGICLSEDLVKYVLNEKIRYDLFVAFFQEAIVEIHTLYKSTPISNMNYLAYIKSGSTSIEYTRMDESTGISTSMKGKRVVGLRRINLGSLYESHWESYRRGFLNKMEVKPKELDELEKELLKCSIEVNNSYFWEYVYKLSVHHKYYQEGLMAWEYPDEALLTLCWDCHTELHETTQIDHYDQFGNLIGQLTPCARCFGAGYFPEYTHVENGVCFRCDGRRFD</sequence>
<dbReference type="EMBL" id="LRPC01000029">
    <property type="protein sequence ID" value="KYG72668.1"/>
    <property type="molecule type" value="Genomic_DNA"/>
</dbReference>
<evidence type="ECO:0000313" key="1">
    <source>
        <dbReference type="EMBL" id="KYG72668.1"/>
    </source>
</evidence>
<dbReference type="AlphaFoldDB" id="A0A150X1T6"/>
<accession>A0A150X1T6</accession>
<reference evidence="1 2" key="1">
    <citation type="submission" date="2016-01" db="EMBL/GenBank/DDBJ databases">
        <title>Genome sequencing of Roseivirga spongicola UST030701-084.</title>
        <authorList>
            <person name="Selvaratnam C."/>
            <person name="Thevarajoo S."/>
            <person name="Goh K.M."/>
            <person name="Ee R."/>
            <person name="Chan K.-G."/>
            <person name="Chong C.S."/>
        </authorList>
    </citation>
    <scope>NUCLEOTIDE SEQUENCE [LARGE SCALE GENOMIC DNA]</scope>
    <source>
        <strain evidence="1 2">UST030701-084</strain>
    </source>
</reference>
<comment type="caution">
    <text evidence="1">The sequence shown here is derived from an EMBL/GenBank/DDBJ whole genome shotgun (WGS) entry which is preliminary data.</text>
</comment>
<dbReference type="OrthoDB" id="6624755at2"/>
<name>A0A150X1T6_9BACT</name>
<organism evidence="1 2">
    <name type="scientific">Roseivirga spongicola</name>
    <dbReference type="NCBI Taxonomy" id="333140"/>
    <lineage>
        <taxon>Bacteria</taxon>
        <taxon>Pseudomonadati</taxon>
        <taxon>Bacteroidota</taxon>
        <taxon>Cytophagia</taxon>
        <taxon>Cytophagales</taxon>
        <taxon>Roseivirgaceae</taxon>
        <taxon>Roseivirga</taxon>
    </lineage>
</organism>
<gene>
    <name evidence="1" type="ORF">AWW68_17380</name>
</gene>
<dbReference type="Proteomes" id="UP000075606">
    <property type="component" value="Unassembled WGS sequence"/>
</dbReference>
<proteinExistence type="predicted"/>
<keyword evidence="2" id="KW-1185">Reference proteome</keyword>
<dbReference type="STRING" id="333140.AWW68_17380"/>
<dbReference type="RefSeq" id="WP_068224728.1">
    <property type="nucleotide sequence ID" value="NZ_CP139724.1"/>
</dbReference>
<evidence type="ECO:0000313" key="2">
    <source>
        <dbReference type="Proteomes" id="UP000075606"/>
    </source>
</evidence>
<protein>
    <submittedName>
        <fullName evidence="1">Uncharacterized protein</fullName>
    </submittedName>
</protein>